<keyword evidence="11" id="KW-1185">Reference proteome</keyword>
<dbReference type="PANTHER" id="PTHR12263:SF0">
    <property type="entry name" value="V-TYPE PROTON ATPASE SUBUNIT"/>
    <property type="match status" value="1"/>
</dbReference>
<dbReference type="PANTHER" id="PTHR12263">
    <property type="entry name" value="VACUOLAR ATP SYNTHASE SUBUNIT H"/>
    <property type="match status" value="1"/>
</dbReference>
<sequence length="74" mass="8212">MNDFIPILVTLLLFGGGGYGGWFAIKPGPDQVVWRTALVLTLVCTWLMWAITFAAQSHPLMVPERPFGPTRHSN</sequence>
<keyword evidence="7" id="KW-0406">Ion transport</keyword>
<evidence type="ECO:0000256" key="4">
    <source>
        <dbReference type="ARBA" id="ARBA00022692"/>
    </source>
</evidence>
<protein>
    <submittedName>
        <fullName evidence="10">Uncharacterized protein</fullName>
    </submittedName>
</protein>
<evidence type="ECO:0000256" key="7">
    <source>
        <dbReference type="ARBA" id="ARBA00023065"/>
    </source>
</evidence>
<accession>A0A4P9X7C7</accession>
<comment type="similarity">
    <text evidence="2">Belongs to the V-ATPase e1/e2 subunit family.</text>
</comment>
<evidence type="ECO:0000256" key="1">
    <source>
        <dbReference type="ARBA" id="ARBA00004127"/>
    </source>
</evidence>
<gene>
    <name evidence="10" type="ORF">CXG81DRAFT_12752</name>
</gene>
<keyword evidence="3" id="KW-0813">Transport</keyword>
<evidence type="ECO:0000256" key="5">
    <source>
        <dbReference type="ARBA" id="ARBA00022781"/>
    </source>
</evidence>
<dbReference type="STRING" id="1555241.A0A4P9X7C7"/>
<evidence type="ECO:0000256" key="3">
    <source>
        <dbReference type="ARBA" id="ARBA00022448"/>
    </source>
</evidence>
<dbReference type="GO" id="GO:0000220">
    <property type="term" value="C:vacuolar proton-transporting V-type ATPase, V0 domain"/>
    <property type="evidence" value="ECO:0007669"/>
    <property type="project" value="TreeGrafter"/>
</dbReference>
<feature type="transmembrane region" description="Helical" evidence="9">
    <location>
        <begin position="36"/>
        <end position="55"/>
    </location>
</feature>
<evidence type="ECO:0000313" key="11">
    <source>
        <dbReference type="Proteomes" id="UP000274922"/>
    </source>
</evidence>
<comment type="subcellular location">
    <subcellularLocation>
        <location evidence="1">Endomembrane system</location>
        <topology evidence="1">Multi-pass membrane protein</topology>
    </subcellularLocation>
</comment>
<keyword evidence="8 9" id="KW-0472">Membrane</keyword>
<keyword evidence="6 9" id="KW-1133">Transmembrane helix</keyword>
<dbReference type="AlphaFoldDB" id="A0A4P9X7C7"/>
<organism evidence="10 11">
    <name type="scientific">Caulochytrium protostelioides</name>
    <dbReference type="NCBI Taxonomy" id="1555241"/>
    <lineage>
        <taxon>Eukaryota</taxon>
        <taxon>Fungi</taxon>
        <taxon>Fungi incertae sedis</taxon>
        <taxon>Chytridiomycota</taxon>
        <taxon>Chytridiomycota incertae sedis</taxon>
        <taxon>Chytridiomycetes</taxon>
        <taxon>Caulochytriales</taxon>
        <taxon>Caulochytriaceae</taxon>
        <taxon>Caulochytrium</taxon>
    </lineage>
</organism>
<proteinExistence type="inferred from homology"/>
<dbReference type="Proteomes" id="UP000274922">
    <property type="component" value="Unassembled WGS sequence"/>
</dbReference>
<keyword evidence="5" id="KW-0375">Hydrogen ion transport</keyword>
<dbReference type="GO" id="GO:0012505">
    <property type="term" value="C:endomembrane system"/>
    <property type="evidence" value="ECO:0007669"/>
    <property type="project" value="UniProtKB-SubCell"/>
</dbReference>
<evidence type="ECO:0000256" key="6">
    <source>
        <dbReference type="ARBA" id="ARBA00022989"/>
    </source>
</evidence>
<evidence type="ECO:0000256" key="9">
    <source>
        <dbReference type="SAM" id="Phobius"/>
    </source>
</evidence>
<evidence type="ECO:0000313" key="10">
    <source>
        <dbReference type="EMBL" id="RKP00841.1"/>
    </source>
</evidence>
<dbReference type="Pfam" id="PF05493">
    <property type="entry name" value="ATP_synt_H"/>
    <property type="match status" value="1"/>
</dbReference>
<evidence type="ECO:0000256" key="2">
    <source>
        <dbReference type="ARBA" id="ARBA00008328"/>
    </source>
</evidence>
<dbReference type="GO" id="GO:0046961">
    <property type="term" value="F:proton-transporting ATPase activity, rotational mechanism"/>
    <property type="evidence" value="ECO:0007669"/>
    <property type="project" value="InterPro"/>
</dbReference>
<evidence type="ECO:0000256" key="8">
    <source>
        <dbReference type="ARBA" id="ARBA00023136"/>
    </source>
</evidence>
<dbReference type="GO" id="GO:0007035">
    <property type="term" value="P:vacuolar acidification"/>
    <property type="evidence" value="ECO:0007669"/>
    <property type="project" value="TreeGrafter"/>
</dbReference>
<dbReference type="OrthoDB" id="1508846at2759"/>
<keyword evidence="4 9" id="KW-0812">Transmembrane</keyword>
<dbReference type="InterPro" id="IPR008389">
    <property type="entry name" value="ATPase_V0-cplx_e1/e2_su"/>
</dbReference>
<reference evidence="11" key="1">
    <citation type="journal article" date="2018" name="Nat. Microbiol.">
        <title>Leveraging single-cell genomics to expand the fungal tree of life.</title>
        <authorList>
            <person name="Ahrendt S.R."/>
            <person name="Quandt C.A."/>
            <person name="Ciobanu D."/>
            <person name="Clum A."/>
            <person name="Salamov A."/>
            <person name="Andreopoulos B."/>
            <person name="Cheng J.F."/>
            <person name="Woyke T."/>
            <person name="Pelin A."/>
            <person name="Henrissat B."/>
            <person name="Reynolds N.K."/>
            <person name="Benny G.L."/>
            <person name="Smith M.E."/>
            <person name="James T.Y."/>
            <person name="Grigoriev I.V."/>
        </authorList>
    </citation>
    <scope>NUCLEOTIDE SEQUENCE [LARGE SCALE GENOMIC DNA]</scope>
    <source>
        <strain evidence="11">ATCC 52028</strain>
    </source>
</reference>
<dbReference type="EMBL" id="ML014196">
    <property type="protein sequence ID" value="RKP00841.1"/>
    <property type="molecule type" value="Genomic_DNA"/>
</dbReference>
<name>A0A4P9X7C7_9FUNG</name>